<sequence length="78" mass="8516">MLWFLKLTSPLVLVIREGKVSLAKGRLPGTAAREIQGILAEADVASGTIHADGAKRFHFSRQIPGELHQQLRNVLVST</sequence>
<dbReference type="Pfam" id="PF12321">
    <property type="entry name" value="DUF3634"/>
    <property type="match status" value="1"/>
</dbReference>
<proteinExistence type="predicted"/>
<gene>
    <name evidence="1" type="ORF">OKA05_10705</name>
</gene>
<dbReference type="Proteomes" id="UP001320876">
    <property type="component" value="Unassembled WGS sequence"/>
</dbReference>
<organism evidence="1 2">
    <name type="scientific">Luteolibacter arcticus</name>
    <dbReference type="NCBI Taxonomy" id="1581411"/>
    <lineage>
        <taxon>Bacteria</taxon>
        <taxon>Pseudomonadati</taxon>
        <taxon>Verrucomicrobiota</taxon>
        <taxon>Verrucomicrobiia</taxon>
        <taxon>Verrucomicrobiales</taxon>
        <taxon>Verrucomicrobiaceae</taxon>
        <taxon>Luteolibacter</taxon>
    </lineage>
</organism>
<keyword evidence="2" id="KW-1185">Reference proteome</keyword>
<accession>A0ABT3GHL6</accession>
<dbReference type="EMBL" id="JAPDDT010000003">
    <property type="protein sequence ID" value="MCW1923023.1"/>
    <property type="molecule type" value="Genomic_DNA"/>
</dbReference>
<evidence type="ECO:0000313" key="2">
    <source>
        <dbReference type="Proteomes" id="UP001320876"/>
    </source>
</evidence>
<dbReference type="InterPro" id="IPR022090">
    <property type="entry name" value="DUF3634"/>
</dbReference>
<name>A0ABT3GHL6_9BACT</name>
<evidence type="ECO:0000313" key="1">
    <source>
        <dbReference type="EMBL" id="MCW1923023.1"/>
    </source>
</evidence>
<protein>
    <submittedName>
        <fullName evidence="1">DUF3634 family protein</fullName>
    </submittedName>
</protein>
<dbReference type="RefSeq" id="WP_264487128.1">
    <property type="nucleotide sequence ID" value="NZ_JAPDDT010000003.1"/>
</dbReference>
<reference evidence="1 2" key="1">
    <citation type="submission" date="2022-10" db="EMBL/GenBank/DDBJ databases">
        <title>Luteolibacter arcticus strain CCTCC AB 2014275, whole genome shotgun sequencing project.</title>
        <authorList>
            <person name="Zhao G."/>
            <person name="Shen L."/>
        </authorList>
    </citation>
    <scope>NUCLEOTIDE SEQUENCE [LARGE SCALE GENOMIC DNA]</scope>
    <source>
        <strain evidence="1 2">CCTCC AB 2014275</strain>
    </source>
</reference>
<comment type="caution">
    <text evidence="1">The sequence shown here is derived from an EMBL/GenBank/DDBJ whole genome shotgun (WGS) entry which is preliminary data.</text>
</comment>